<sequence length="297" mass="33586">MNKRDLVLHVGAHRTGSTSLQWRLDANAEALRAQSVAVLTPPRKDHRDTPTLRDSVRALRDVKGRFPGFWYRRTLKRARSTLEREIGKAESGTTTRRLILSDEMMPGVAFSKEGEGLYPEAERHLNLLTRILPDTPSEVHLVIRSYESFIPSVFAMRAVYVGGMPPFDALRNTLTRPERGWVELVDLLAEVFPSARLVISRLETVSQEKVFLRLTDAKAETLDLETPSHLNAAPTLEAIQAASAMTPGSYSPDALVEEHAGGRRFDPLTEEERGRLRQRYETDCRRLSARPSIRWYG</sequence>
<organism evidence="1 2">
    <name type="scientific">Allosediminivita pacifica</name>
    <dbReference type="NCBI Taxonomy" id="1267769"/>
    <lineage>
        <taxon>Bacteria</taxon>
        <taxon>Pseudomonadati</taxon>
        <taxon>Pseudomonadota</taxon>
        <taxon>Alphaproteobacteria</taxon>
        <taxon>Rhodobacterales</taxon>
        <taxon>Paracoccaceae</taxon>
        <taxon>Allosediminivita</taxon>
    </lineage>
</organism>
<comment type="caution">
    <text evidence="1">The sequence shown here is derived from an EMBL/GenBank/DDBJ whole genome shotgun (WGS) entry which is preliminary data.</text>
</comment>
<proteinExistence type="predicted"/>
<dbReference type="Proteomes" id="UP000244069">
    <property type="component" value="Unassembled WGS sequence"/>
</dbReference>
<keyword evidence="2" id="KW-1185">Reference proteome</keyword>
<evidence type="ECO:0000313" key="2">
    <source>
        <dbReference type="Proteomes" id="UP000244069"/>
    </source>
</evidence>
<gene>
    <name evidence="1" type="ORF">C8N44_101226</name>
</gene>
<dbReference type="InterPro" id="IPR027417">
    <property type="entry name" value="P-loop_NTPase"/>
</dbReference>
<evidence type="ECO:0000313" key="1">
    <source>
        <dbReference type="EMBL" id="PTX52935.1"/>
    </source>
</evidence>
<dbReference type="OrthoDB" id="8481769at2"/>
<accession>A0A2T6BA23</accession>
<dbReference type="RefSeq" id="WP_107974307.1">
    <property type="nucleotide sequence ID" value="NZ_BMEZ01000001.1"/>
</dbReference>
<dbReference type="SUPFAM" id="SSF52540">
    <property type="entry name" value="P-loop containing nucleoside triphosphate hydrolases"/>
    <property type="match status" value="1"/>
</dbReference>
<evidence type="ECO:0008006" key="3">
    <source>
        <dbReference type="Google" id="ProtNLM"/>
    </source>
</evidence>
<protein>
    <recommendedName>
        <fullName evidence="3">Sulfotransferase family protein</fullName>
    </recommendedName>
</protein>
<name>A0A2T6BA23_9RHOB</name>
<reference evidence="1 2" key="1">
    <citation type="submission" date="2018-04" db="EMBL/GenBank/DDBJ databases">
        <title>Genomic Encyclopedia of Archaeal and Bacterial Type Strains, Phase II (KMG-II): from individual species to whole genera.</title>
        <authorList>
            <person name="Goeker M."/>
        </authorList>
    </citation>
    <scope>NUCLEOTIDE SEQUENCE [LARGE SCALE GENOMIC DNA]</scope>
    <source>
        <strain evidence="1 2">DSM 29329</strain>
    </source>
</reference>
<dbReference type="AlphaFoldDB" id="A0A2T6BA23"/>
<dbReference type="EMBL" id="QBKN01000001">
    <property type="protein sequence ID" value="PTX52935.1"/>
    <property type="molecule type" value="Genomic_DNA"/>
</dbReference>